<organism evidence="2 3">
    <name type="scientific">Lactuca sativa</name>
    <name type="common">Garden lettuce</name>
    <dbReference type="NCBI Taxonomy" id="4236"/>
    <lineage>
        <taxon>Eukaryota</taxon>
        <taxon>Viridiplantae</taxon>
        <taxon>Streptophyta</taxon>
        <taxon>Embryophyta</taxon>
        <taxon>Tracheophyta</taxon>
        <taxon>Spermatophyta</taxon>
        <taxon>Magnoliopsida</taxon>
        <taxon>eudicotyledons</taxon>
        <taxon>Gunneridae</taxon>
        <taxon>Pentapetalae</taxon>
        <taxon>asterids</taxon>
        <taxon>campanulids</taxon>
        <taxon>Asterales</taxon>
        <taxon>Asteraceae</taxon>
        <taxon>Cichorioideae</taxon>
        <taxon>Cichorieae</taxon>
        <taxon>Lactucinae</taxon>
        <taxon>Lactuca</taxon>
    </lineage>
</organism>
<accession>A0A9R1V4E3</accession>
<proteinExistence type="predicted"/>
<evidence type="ECO:0000313" key="2">
    <source>
        <dbReference type="EMBL" id="KAJ0198342.1"/>
    </source>
</evidence>
<sequence length="272" mass="31417">MSMELVSLVNEVLNCAYRWMRCGCDPLQVLGGAAPKSIINILEKIRRQFLWGGNDKRNKVNWVAWKVILGSKEKGGLGVGSLQSLNWALLTKWFWRFKMNPLSLWRCVISGIHNLDRKPVKSMAKKSFTGVWDLWRCSLSSDWNFCVRDLRKLIDSKLIACVWCRLVPLKVIIFTWWTCMDRVPYTIALSRRGINVPTTTCYSYTSGLDDTYHILLGCSFAQDTLLKILNWCKILFQQLSSVAEMVNFAANRGNCPKKKLHLAIFYDYLWCV</sequence>
<name>A0A9R1V4E3_LACSA</name>
<feature type="domain" description="Reverse transcriptase zinc-binding" evidence="1">
    <location>
        <begin position="141"/>
        <end position="223"/>
    </location>
</feature>
<dbReference type="Pfam" id="PF13966">
    <property type="entry name" value="zf-RVT"/>
    <property type="match status" value="1"/>
</dbReference>
<protein>
    <recommendedName>
        <fullName evidence="1">Reverse transcriptase zinc-binding domain-containing protein</fullName>
    </recommendedName>
</protein>
<dbReference type="Proteomes" id="UP000235145">
    <property type="component" value="Unassembled WGS sequence"/>
</dbReference>
<dbReference type="AlphaFoldDB" id="A0A9R1V4E3"/>
<gene>
    <name evidence="2" type="ORF">LSAT_V11C700348810</name>
</gene>
<reference evidence="2 3" key="1">
    <citation type="journal article" date="2017" name="Nat. Commun.">
        <title>Genome assembly with in vitro proximity ligation data and whole-genome triplication in lettuce.</title>
        <authorList>
            <person name="Reyes-Chin-Wo S."/>
            <person name="Wang Z."/>
            <person name="Yang X."/>
            <person name="Kozik A."/>
            <person name="Arikit S."/>
            <person name="Song C."/>
            <person name="Xia L."/>
            <person name="Froenicke L."/>
            <person name="Lavelle D.O."/>
            <person name="Truco M.J."/>
            <person name="Xia R."/>
            <person name="Zhu S."/>
            <person name="Xu C."/>
            <person name="Xu H."/>
            <person name="Xu X."/>
            <person name="Cox K."/>
            <person name="Korf I."/>
            <person name="Meyers B.C."/>
            <person name="Michelmore R.W."/>
        </authorList>
    </citation>
    <scope>NUCLEOTIDE SEQUENCE [LARGE SCALE GENOMIC DNA]</scope>
    <source>
        <strain evidence="3">cv. Salinas</strain>
        <tissue evidence="2">Seedlings</tissue>
    </source>
</reference>
<evidence type="ECO:0000313" key="3">
    <source>
        <dbReference type="Proteomes" id="UP000235145"/>
    </source>
</evidence>
<keyword evidence="3" id="KW-1185">Reference proteome</keyword>
<dbReference type="InterPro" id="IPR026960">
    <property type="entry name" value="RVT-Znf"/>
</dbReference>
<comment type="caution">
    <text evidence="2">The sequence shown here is derived from an EMBL/GenBank/DDBJ whole genome shotgun (WGS) entry which is preliminary data.</text>
</comment>
<evidence type="ECO:0000259" key="1">
    <source>
        <dbReference type="Pfam" id="PF13966"/>
    </source>
</evidence>
<dbReference type="EMBL" id="NBSK02000007">
    <property type="protein sequence ID" value="KAJ0198342.1"/>
    <property type="molecule type" value="Genomic_DNA"/>
</dbReference>
<dbReference type="PANTHER" id="PTHR33116:SF77">
    <property type="entry name" value="RNA-DIRECTED DNA POLYMERASE"/>
    <property type="match status" value="1"/>
</dbReference>
<dbReference type="PANTHER" id="PTHR33116">
    <property type="entry name" value="REVERSE TRANSCRIPTASE ZINC-BINDING DOMAIN-CONTAINING PROTEIN-RELATED-RELATED"/>
    <property type="match status" value="1"/>
</dbReference>